<gene>
    <name evidence="1" type="ORF">JCM16775_1115</name>
</gene>
<dbReference type="RefSeq" id="WP_026746460.1">
    <property type="nucleotide sequence ID" value="NZ_AP019823.1"/>
</dbReference>
<sequence length="62" mass="7392">MKKILLLLILVLTTGCDILEQSNYRGCSYNDEDGLYYDYWVKYPEKVPCTSLNKKIERKRKK</sequence>
<protein>
    <recommendedName>
        <fullName evidence="3">Lipoprotein</fullName>
    </recommendedName>
</protein>
<organism evidence="1 2">
    <name type="scientific">Leptotrichia hofstadii</name>
    <dbReference type="NCBI Taxonomy" id="157688"/>
    <lineage>
        <taxon>Bacteria</taxon>
        <taxon>Fusobacteriati</taxon>
        <taxon>Fusobacteriota</taxon>
        <taxon>Fusobacteriia</taxon>
        <taxon>Fusobacteriales</taxon>
        <taxon>Leptotrichiaceae</taxon>
        <taxon>Leptotrichia</taxon>
    </lineage>
</organism>
<keyword evidence="2" id="KW-1185">Reference proteome</keyword>
<evidence type="ECO:0008006" key="3">
    <source>
        <dbReference type="Google" id="ProtNLM"/>
    </source>
</evidence>
<reference evidence="1 2" key="1">
    <citation type="submission" date="2019-07" db="EMBL/GenBank/DDBJ databases">
        <title>Complete Genome Sequence of Leptotrichia hofstadii Strain JCM16775.</title>
        <authorList>
            <person name="Watanabe S."/>
            <person name="Cui L."/>
        </authorList>
    </citation>
    <scope>NUCLEOTIDE SEQUENCE [LARGE SCALE GENOMIC DNA]</scope>
    <source>
        <strain evidence="1 2">JCM16775</strain>
    </source>
</reference>
<evidence type="ECO:0000313" key="2">
    <source>
        <dbReference type="Proteomes" id="UP000321892"/>
    </source>
</evidence>
<dbReference type="AlphaFoldDB" id="A0A510JGX3"/>
<evidence type="ECO:0000313" key="1">
    <source>
        <dbReference type="EMBL" id="BBM38406.1"/>
    </source>
</evidence>
<dbReference type="EMBL" id="AP019823">
    <property type="protein sequence ID" value="BBM38406.1"/>
    <property type="molecule type" value="Genomic_DNA"/>
</dbReference>
<accession>A0A510JGX3</accession>
<dbReference type="PROSITE" id="PS51257">
    <property type="entry name" value="PROKAR_LIPOPROTEIN"/>
    <property type="match status" value="1"/>
</dbReference>
<proteinExistence type="predicted"/>
<dbReference type="KEGG" id="lhf:JCM16775_1115"/>
<name>A0A510JGX3_9FUSO</name>
<dbReference type="Proteomes" id="UP000321892">
    <property type="component" value="Chromosome"/>
</dbReference>